<dbReference type="Proteomes" id="UP001497700">
    <property type="component" value="Unassembled WGS sequence"/>
</dbReference>
<evidence type="ECO:0000313" key="1">
    <source>
        <dbReference type="EMBL" id="KAI4861396.1"/>
    </source>
</evidence>
<comment type="caution">
    <text evidence="1">The sequence shown here is derived from an EMBL/GenBank/DDBJ whole genome shotgun (WGS) entry which is preliminary data.</text>
</comment>
<dbReference type="EMBL" id="MU393553">
    <property type="protein sequence ID" value="KAI4861396.1"/>
    <property type="molecule type" value="Genomic_DNA"/>
</dbReference>
<reference evidence="1 2" key="1">
    <citation type="journal article" date="2022" name="New Phytol.">
        <title>Ecological generalism drives hyperdiversity of secondary metabolite gene clusters in xylarialean endophytes.</title>
        <authorList>
            <person name="Franco M.E.E."/>
            <person name="Wisecaver J.H."/>
            <person name="Arnold A.E."/>
            <person name="Ju Y.M."/>
            <person name="Slot J.C."/>
            <person name="Ahrendt S."/>
            <person name="Moore L.P."/>
            <person name="Eastman K.E."/>
            <person name="Scott K."/>
            <person name="Konkel Z."/>
            <person name="Mondo S.J."/>
            <person name="Kuo A."/>
            <person name="Hayes R.D."/>
            <person name="Haridas S."/>
            <person name="Andreopoulos B."/>
            <person name="Riley R."/>
            <person name="LaButti K."/>
            <person name="Pangilinan J."/>
            <person name="Lipzen A."/>
            <person name="Amirebrahimi M."/>
            <person name="Yan J."/>
            <person name="Adam C."/>
            <person name="Keymanesh K."/>
            <person name="Ng V."/>
            <person name="Louie K."/>
            <person name="Northen T."/>
            <person name="Drula E."/>
            <person name="Henrissat B."/>
            <person name="Hsieh H.M."/>
            <person name="Youens-Clark K."/>
            <person name="Lutzoni F."/>
            <person name="Miadlikowska J."/>
            <person name="Eastwood D.C."/>
            <person name="Hamelin R.C."/>
            <person name="Grigoriev I.V."/>
            <person name="U'Ren J.M."/>
        </authorList>
    </citation>
    <scope>NUCLEOTIDE SEQUENCE [LARGE SCALE GENOMIC DNA]</scope>
    <source>
        <strain evidence="1 2">CBS 119005</strain>
    </source>
</reference>
<organism evidence="1 2">
    <name type="scientific">Hypoxylon rubiginosum</name>
    <dbReference type="NCBI Taxonomy" id="110542"/>
    <lineage>
        <taxon>Eukaryota</taxon>
        <taxon>Fungi</taxon>
        <taxon>Dikarya</taxon>
        <taxon>Ascomycota</taxon>
        <taxon>Pezizomycotina</taxon>
        <taxon>Sordariomycetes</taxon>
        <taxon>Xylariomycetidae</taxon>
        <taxon>Xylariales</taxon>
        <taxon>Hypoxylaceae</taxon>
        <taxon>Hypoxylon</taxon>
    </lineage>
</organism>
<keyword evidence="2" id="KW-1185">Reference proteome</keyword>
<name>A0ACB9YPR7_9PEZI</name>
<sequence length="555" mass="64094">MSLFQLLLVTSLSSTIAWIAYSWVCLLLNYLKARKVGIPIRVVLISHGNPFWILVDRKVVSLFKRLPFGNGNFTRYNWRGWEVEDRYRSHLEMGDVYMQVTPDKNWLYVCDPEALMDIFRRRSDFPRPLEIYEMLNVFGPNLLTVEGHQWKQQRKITSTCFNEQTNEIVWSESAYLANDMLRYWASKELVKSAADDIRTFSLHVLSKAGFGKSYKFHGHDESPATSPATSYKESLKVVLENCILIMALGTEFLSKPWLPQRLRRVHQACVSFQKYMTEVYEDEKRAFRNEKSIHRNIMTSLIRASHEEALTSGGLTEKEIYGNLFVLNFAGHDTTAHTLTFAVMFLAANPAVQDWLSEELHHVLGDRRPDDWKYGSDFPRLKRCIAVLMETVRLYTPVPVAKWTEKRAQTLKVGNNTITIPPETMVIPSYAAIHTHPGYWGPDALSWRPSRWIAKPSTSLRSFDDEDIISPQRGAFIPWSEGERSCPGKKFSQVEFVAAIAGLFRDWRVDPIQQRGETLEGAQARVLELIHKDSAQALLLRMLHPERAPLVWRRR</sequence>
<evidence type="ECO:0000313" key="2">
    <source>
        <dbReference type="Proteomes" id="UP001497700"/>
    </source>
</evidence>
<accession>A0ACB9YPR7</accession>
<protein>
    <submittedName>
        <fullName evidence="1">Cytochrome P450</fullName>
    </submittedName>
</protein>
<proteinExistence type="predicted"/>
<gene>
    <name evidence="1" type="ORF">F4820DRAFT_433813</name>
</gene>